<dbReference type="CDD" id="cd06170">
    <property type="entry name" value="LuxR_C_like"/>
    <property type="match status" value="1"/>
</dbReference>
<dbReference type="Gene3D" id="1.10.10.10">
    <property type="entry name" value="Winged helix-like DNA-binding domain superfamily/Winged helix DNA-binding domain"/>
    <property type="match status" value="1"/>
</dbReference>
<evidence type="ECO:0000256" key="1">
    <source>
        <dbReference type="ARBA" id="ARBA00023015"/>
    </source>
</evidence>
<keyword evidence="3" id="KW-0804">Transcription</keyword>
<proteinExistence type="predicted"/>
<dbReference type="PRINTS" id="PR00038">
    <property type="entry name" value="HTHLUXR"/>
</dbReference>
<evidence type="ECO:0000313" key="6">
    <source>
        <dbReference type="Proteomes" id="UP000604481"/>
    </source>
</evidence>
<dbReference type="SMART" id="SM00421">
    <property type="entry name" value="HTH_LUXR"/>
    <property type="match status" value="1"/>
</dbReference>
<dbReference type="InterPro" id="IPR000792">
    <property type="entry name" value="Tscrpt_reg_LuxR_C"/>
</dbReference>
<comment type="caution">
    <text evidence="5">The sequence shown here is derived from an EMBL/GenBank/DDBJ whole genome shotgun (WGS) entry which is preliminary data.</text>
</comment>
<dbReference type="AlphaFoldDB" id="A0A8J7FKC0"/>
<protein>
    <submittedName>
        <fullName evidence="5">Response regulator transcription factor</fullName>
    </submittedName>
</protein>
<dbReference type="PANTHER" id="PTHR44688:SF16">
    <property type="entry name" value="DNA-BINDING TRANSCRIPTIONAL ACTIVATOR DEVR_DOSR"/>
    <property type="match status" value="1"/>
</dbReference>
<reference evidence="5 6" key="1">
    <citation type="submission" date="2020-10" db="EMBL/GenBank/DDBJ databases">
        <title>The genome sequence of Chitinilyticum litopenaei 4Y14.</title>
        <authorList>
            <person name="Liu Y."/>
        </authorList>
    </citation>
    <scope>NUCLEOTIDE SEQUENCE [LARGE SCALE GENOMIC DNA]</scope>
    <source>
        <strain evidence="5 6">4Y14</strain>
    </source>
</reference>
<dbReference type="EMBL" id="JADFUA010000005">
    <property type="protein sequence ID" value="MBE9609572.1"/>
    <property type="molecule type" value="Genomic_DNA"/>
</dbReference>
<sequence length="164" mass="18117">MPAVVLERWVALLARRCRMLLAGRRFSEQEELHWLGCGILACCDPALKVEDCRRIIAVVSQGGFWLSARAWPLFMQHLQQRSEAMATPTAGALQTLTGRERDVAQLVADGSSNKQIARALNITDRTVKTHLTAVFSKLGVADRLQLALLLHQQQSTNGQAAQDS</sequence>
<evidence type="ECO:0000259" key="4">
    <source>
        <dbReference type="PROSITE" id="PS50043"/>
    </source>
</evidence>
<accession>A0A8J7FKC0</accession>
<organism evidence="5 6">
    <name type="scientific">Chitinilyticum piscinae</name>
    <dbReference type="NCBI Taxonomy" id="2866724"/>
    <lineage>
        <taxon>Bacteria</taxon>
        <taxon>Pseudomonadati</taxon>
        <taxon>Pseudomonadota</taxon>
        <taxon>Betaproteobacteria</taxon>
        <taxon>Neisseriales</taxon>
        <taxon>Chitinibacteraceae</taxon>
        <taxon>Chitinilyticum</taxon>
    </lineage>
</organism>
<evidence type="ECO:0000256" key="3">
    <source>
        <dbReference type="ARBA" id="ARBA00023163"/>
    </source>
</evidence>
<dbReference type="GO" id="GO:0006355">
    <property type="term" value="P:regulation of DNA-templated transcription"/>
    <property type="evidence" value="ECO:0007669"/>
    <property type="project" value="InterPro"/>
</dbReference>
<keyword evidence="2" id="KW-0238">DNA-binding</keyword>
<dbReference type="PROSITE" id="PS00622">
    <property type="entry name" value="HTH_LUXR_1"/>
    <property type="match status" value="1"/>
</dbReference>
<dbReference type="GO" id="GO:0003677">
    <property type="term" value="F:DNA binding"/>
    <property type="evidence" value="ECO:0007669"/>
    <property type="project" value="UniProtKB-KW"/>
</dbReference>
<keyword evidence="6" id="KW-1185">Reference proteome</keyword>
<evidence type="ECO:0000313" key="5">
    <source>
        <dbReference type="EMBL" id="MBE9609572.1"/>
    </source>
</evidence>
<dbReference type="SUPFAM" id="SSF46894">
    <property type="entry name" value="C-terminal effector domain of the bipartite response regulators"/>
    <property type="match status" value="1"/>
</dbReference>
<dbReference type="Pfam" id="PF00196">
    <property type="entry name" value="GerE"/>
    <property type="match status" value="1"/>
</dbReference>
<dbReference type="Proteomes" id="UP000604481">
    <property type="component" value="Unassembled WGS sequence"/>
</dbReference>
<name>A0A8J7FKC0_9NEIS</name>
<gene>
    <name evidence="5" type="ORF">INR99_09420</name>
</gene>
<keyword evidence="1" id="KW-0805">Transcription regulation</keyword>
<dbReference type="PROSITE" id="PS50043">
    <property type="entry name" value="HTH_LUXR_2"/>
    <property type="match status" value="1"/>
</dbReference>
<feature type="domain" description="HTH luxR-type" evidence="4">
    <location>
        <begin position="89"/>
        <end position="154"/>
    </location>
</feature>
<dbReference type="InterPro" id="IPR016032">
    <property type="entry name" value="Sig_transdc_resp-reg_C-effctor"/>
</dbReference>
<dbReference type="PANTHER" id="PTHR44688">
    <property type="entry name" value="DNA-BINDING TRANSCRIPTIONAL ACTIVATOR DEVR_DOSR"/>
    <property type="match status" value="1"/>
</dbReference>
<dbReference type="InterPro" id="IPR036388">
    <property type="entry name" value="WH-like_DNA-bd_sf"/>
</dbReference>
<evidence type="ECO:0000256" key="2">
    <source>
        <dbReference type="ARBA" id="ARBA00023125"/>
    </source>
</evidence>